<dbReference type="PIRSF" id="PIRSF000858">
    <property type="entry name" value="SCOT-t"/>
    <property type="match status" value="1"/>
</dbReference>
<evidence type="ECO:0000256" key="6">
    <source>
        <dbReference type="PIRSR" id="PIRSR000858-1"/>
    </source>
</evidence>
<comment type="function">
    <text evidence="5">CoA transferase having broad substrate specificity for short-chain acyl-CoA thioesters with the activity decreasing when the length of the carboxylic acid chain exceeds four carbons.</text>
</comment>
<accession>A0A4Q9QGU1</accession>
<dbReference type="GO" id="GO:0042952">
    <property type="term" value="P:beta-ketoadipate pathway"/>
    <property type="evidence" value="ECO:0007669"/>
    <property type="project" value="UniProtKB-UniPathway"/>
</dbReference>
<reference evidence="7 8" key="1">
    <citation type="submission" date="2018-06" db="EMBL/GenBank/DDBJ databases">
        <title>Three novel Pseudomonas species isolated from symptomatic oak.</title>
        <authorList>
            <person name="Bueno-Gonzalez V."/>
            <person name="Brady C."/>
        </authorList>
    </citation>
    <scope>NUCLEOTIDE SEQUENCE [LARGE SCALE GENOMIC DNA]</scope>
    <source>
        <strain evidence="7 8">P9A</strain>
    </source>
</reference>
<dbReference type="InterPro" id="IPR004165">
    <property type="entry name" value="CoA_trans_fam_I"/>
</dbReference>
<dbReference type="UniPathway" id="UPA00157">
    <property type="reaction ID" value="UER00262"/>
</dbReference>
<protein>
    <recommendedName>
        <fullName evidence="5">Acetate CoA-transferase YdiF</fullName>
        <ecNumber evidence="5">2.8.3.8</ecNumber>
    </recommendedName>
</protein>
<dbReference type="GO" id="GO:0047569">
    <property type="term" value="F:3-oxoadipate CoA-transferase activity"/>
    <property type="evidence" value="ECO:0007669"/>
    <property type="project" value="UniProtKB-EC"/>
</dbReference>
<evidence type="ECO:0000256" key="5">
    <source>
        <dbReference type="PIRNR" id="PIRNR000858"/>
    </source>
</evidence>
<sequence length="503" mass="52894">MKRSCISAYEVASRIADGATVAVCGSGTLLEPDALLAAVEARFLETGHPCGLTLVHALGIGNGQGSGLDRLAHKGLVKRVIGGHWSWSSKMQALARNEEIEAYSLPAGVIMALMREIGAARPGLITHIGLGTFADPLVAGGKCNGRATEELVESLELDGRRYLRYKPLRIDVALLRGSLADPSGNISLCHEAADLDAYALALAAHSCDGQVFVQVRGLSAQPFVPARLVRIPGVLVDALVAVPGQRQSIASEYDPAISGECLPGGEVQAAEAPEGIRRLIAQRAAREITPGLSLNFGFGIPGGIPALLAEREPPVPYWGSIEQGIHNGRMMDGAMFGSARYPQAIVTSLDQFDFYSGGGVDMAFLGMGEMDGLGNVNVSHLGGTLVGPGGFIDITQGARKVVFCGAFEAKGLQVVADGAALRLTGLGQVPKLVERVSHITFSGPQALAAGQEVLYVTERAVFRLVGDGIELIEVVEGVDIQRDVIERMAFTPIVREVRVVPLA</sequence>
<feature type="active site" description="5-glutamyl coenzyme A thioester intermediate" evidence="6">
    <location>
        <position position="322"/>
    </location>
</feature>
<evidence type="ECO:0000313" key="8">
    <source>
        <dbReference type="Proteomes" id="UP000292302"/>
    </source>
</evidence>
<keyword evidence="8" id="KW-1185">Reference proteome</keyword>
<dbReference type="Gene3D" id="3.40.1080.10">
    <property type="entry name" value="Glutaconate Coenzyme A-transferase"/>
    <property type="match status" value="2"/>
</dbReference>
<dbReference type="SUPFAM" id="SSF100950">
    <property type="entry name" value="NagB/RpiA/CoA transferase-like"/>
    <property type="match status" value="2"/>
</dbReference>
<dbReference type="PANTHER" id="PTHR43293:SF1">
    <property type="entry name" value="ACETATE COA-TRANSFERASE YDIF"/>
    <property type="match status" value="1"/>
</dbReference>
<dbReference type="OrthoDB" id="9805230at2"/>
<dbReference type="GO" id="GO:0046952">
    <property type="term" value="P:ketone body catabolic process"/>
    <property type="evidence" value="ECO:0007669"/>
    <property type="project" value="InterPro"/>
</dbReference>
<evidence type="ECO:0000256" key="3">
    <source>
        <dbReference type="ARBA" id="ARBA00007154"/>
    </source>
</evidence>
<dbReference type="InterPro" id="IPR014388">
    <property type="entry name" value="3-oxoacid_CoA-transferase"/>
</dbReference>
<dbReference type="GO" id="GO:0008775">
    <property type="term" value="F:acetate CoA-transferase activity"/>
    <property type="evidence" value="ECO:0007669"/>
    <property type="project" value="UniProtKB-EC"/>
</dbReference>
<organism evidence="7 8">
    <name type="scientific">Phytopseudomonas daroniae</name>
    <dbReference type="NCBI Taxonomy" id="2487519"/>
    <lineage>
        <taxon>Bacteria</taxon>
        <taxon>Pseudomonadati</taxon>
        <taxon>Pseudomonadota</taxon>
        <taxon>Gammaproteobacteria</taxon>
        <taxon>Pseudomonadales</taxon>
        <taxon>Pseudomonadaceae</taxon>
        <taxon>Phytopseudomonas</taxon>
    </lineage>
</organism>
<comment type="pathway">
    <text evidence="2">Aromatic compound metabolism; beta-ketoadipate pathway; acetyl-CoA and succinyl-CoA from 3-oxoadipate: step 1/2.</text>
</comment>
<dbReference type="AlphaFoldDB" id="A0A4Q9QGU1"/>
<evidence type="ECO:0000256" key="4">
    <source>
        <dbReference type="ARBA" id="ARBA00022679"/>
    </source>
</evidence>
<evidence type="ECO:0000256" key="1">
    <source>
        <dbReference type="ARBA" id="ARBA00001447"/>
    </source>
</evidence>
<dbReference type="EMBL" id="QJUI01000021">
    <property type="protein sequence ID" value="TBU73406.1"/>
    <property type="molecule type" value="Genomic_DNA"/>
</dbReference>
<dbReference type="RefSeq" id="WP_131181855.1">
    <property type="nucleotide sequence ID" value="NZ_QJUI01000021.1"/>
</dbReference>
<comment type="catalytic activity">
    <reaction evidence="1">
        <text>3-oxoadipate + succinyl-CoA = 3-oxoadipyl-CoA + succinate</text>
        <dbReference type="Rhea" id="RHEA:12048"/>
        <dbReference type="ChEBI" id="CHEBI:15775"/>
        <dbReference type="ChEBI" id="CHEBI:30031"/>
        <dbReference type="ChEBI" id="CHEBI:57292"/>
        <dbReference type="ChEBI" id="CHEBI:57348"/>
        <dbReference type="EC" id="2.8.3.6"/>
    </reaction>
</comment>
<comment type="similarity">
    <text evidence="3 5">Belongs to the 3-oxoacid CoA-transferase family.</text>
</comment>
<dbReference type="EC" id="2.8.3.8" evidence="5"/>
<keyword evidence="4 5" id="KW-0808">Transferase</keyword>
<comment type="caution">
    <text evidence="7">The sequence shown here is derived from an EMBL/GenBank/DDBJ whole genome shotgun (WGS) entry which is preliminary data.</text>
</comment>
<evidence type="ECO:0000313" key="7">
    <source>
        <dbReference type="EMBL" id="TBU73406.1"/>
    </source>
</evidence>
<proteinExistence type="inferred from homology"/>
<gene>
    <name evidence="7" type="ORF">DNK06_20545</name>
</gene>
<dbReference type="SMART" id="SM00882">
    <property type="entry name" value="CoA_trans"/>
    <property type="match status" value="1"/>
</dbReference>
<dbReference type="PANTHER" id="PTHR43293">
    <property type="entry name" value="ACETATE COA-TRANSFERASE YDIF"/>
    <property type="match status" value="1"/>
</dbReference>
<comment type="catalytic activity">
    <reaction evidence="5">
        <text>an acyl-CoA + acetate = a carboxylate + acetyl-CoA</text>
        <dbReference type="Rhea" id="RHEA:13381"/>
        <dbReference type="ChEBI" id="CHEBI:29067"/>
        <dbReference type="ChEBI" id="CHEBI:30089"/>
        <dbReference type="ChEBI" id="CHEBI:57288"/>
        <dbReference type="ChEBI" id="CHEBI:58342"/>
        <dbReference type="EC" id="2.8.3.8"/>
    </reaction>
</comment>
<dbReference type="InterPro" id="IPR037171">
    <property type="entry name" value="NagB/RpiA_transferase-like"/>
</dbReference>
<name>A0A4Q9QGU1_9GAMM</name>
<evidence type="ECO:0000256" key="2">
    <source>
        <dbReference type="ARBA" id="ARBA00005114"/>
    </source>
</evidence>
<dbReference type="Proteomes" id="UP000292302">
    <property type="component" value="Unassembled WGS sequence"/>
</dbReference>
<dbReference type="Pfam" id="PF01144">
    <property type="entry name" value="CoA_trans"/>
    <property type="match status" value="1"/>
</dbReference>